<reference evidence="1" key="1">
    <citation type="submission" date="2021-01" db="EMBL/GenBank/DDBJ databases">
        <authorList>
            <person name="Lovell J.T."/>
            <person name="Bentley N."/>
            <person name="Bhattarai G."/>
            <person name="Jenkins J.W."/>
            <person name="Sreedasyam A."/>
            <person name="Alarcon Y."/>
            <person name="Bock C."/>
            <person name="Boston L."/>
            <person name="Carlson J."/>
            <person name="Cervantes K."/>
            <person name="Clermont K."/>
            <person name="Krom N."/>
            <person name="Kubenka K."/>
            <person name="Mamidi S."/>
            <person name="Mattison C."/>
            <person name="Monteros M."/>
            <person name="Pisani C."/>
            <person name="Plott C."/>
            <person name="Rajasekar S."/>
            <person name="Rhein H.S."/>
            <person name="Rohla C."/>
            <person name="Song M."/>
            <person name="Hilaire R.S."/>
            <person name="Shu S."/>
            <person name="Wells L."/>
            <person name="Wang X."/>
            <person name="Webber J."/>
            <person name="Heerema R.J."/>
            <person name="Klein P."/>
            <person name="Conner P."/>
            <person name="Grauke L."/>
            <person name="Grimwood J."/>
            <person name="Schmutz J."/>
            <person name="Randall J.J."/>
        </authorList>
    </citation>
    <scope>NUCLEOTIDE SEQUENCE</scope>
    <source>
        <tissue evidence="1">Leaf</tissue>
    </source>
</reference>
<dbReference type="AlphaFoldDB" id="A0A922AF41"/>
<evidence type="ECO:0008006" key="3">
    <source>
        <dbReference type="Google" id="ProtNLM"/>
    </source>
</evidence>
<dbReference type="Pfam" id="PF00300">
    <property type="entry name" value="His_Phos_1"/>
    <property type="match status" value="1"/>
</dbReference>
<comment type="caution">
    <text evidence="1">The sequence shown here is derived from an EMBL/GenBank/DDBJ whole genome shotgun (WGS) entry which is preliminary data.</text>
</comment>
<dbReference type="InterPro" id="IPR051710">
    <property type="entry name" value="Phosphatase_SH3-domain"/>
</dbReference>
<protein>
    <recommendedName>
        <fullName evidence="3">Phosphoglycerate mutase family protein</fullName>
    </recommendedName>
</protein>
<dbReference type="CDD" id="cd07067">
    <property type="entry name" value="HP_PGM_like"/>
    <property type="match status" value="1"/>
</dbReference>
<gene>
    <name evidence="1" type="ORF">I3842_13G028700</name>
</gene>
<dbReference type="InterPro" id="IPR012398">
    <property type="entry name" value="PRIB5"/>
</dbReference>
<dbReference type="EMBL" id="CM031837">
    <property type="protein sequence ID" value="KAG6680182.1"/>
    <property type="molecule type" value="Genomic_DNA"/>
</dbReference>
<dbReference type="Proteomes" id="UP000811246">
    <property type="component" value="Chromosome 13"/>
</dbReference>
<dbReference type="InterPro" id="IPR013078">
    <property type="entry name" value="His_Pase_superF_clade-1"/>
</dbReference>
<name>A0A922AF41_CARIL</name>
<proteinExistence type="predicted"/>
<dbReference type="FunFam" id="3.40.50.1240:FF:000039">
    <property type="entry name" value="Phosphoglycerate mutase family protein"/>
    <property type="match status" value="1"/>
</dbReference>
<sequence length="295" mass="32599">MSLQQISSLSLSRSFPRRLSLFSFSVACVQVMDGSETPAQQDHQNVVVMRHGDRKDNVDPLWATNAAKPWDPPLVKDGRIRAFSQGRKLRTNLGFPIHRVFVSPFLRCVQTASEVVSALCSIHDDPTILTSDDVSIDPSKVKVSIEYGLCEMINREAIRSGFPQDGNWGFNISELEAMLPAGTVDSTVEHVYKELPQWAETVAGARARYLQIFQALADKYPTENLLLVTHGEGVGVAFSAFKKNSTVYAVEYCAYTELRRPIVHKDGSFVAGDFETRNGQGIGYIPSNAVADDVT</sequence>
<evidence type="ECO:0000313" key="2">
    <source>
        <dbReference type="Proteomes" id="UP000811246"/>
    </source>
</evidence>
<accession>A0A922AF41</accession>
<dbReference type="PANTHER" id="PTHR16469:SF27">
    <property type="entry name" value="UBIQUITIN-ASSOCIATED AND SH3 DOMAIN-CONTAINING BA-RELATED"/>
    <property type="match status" value="1"/>
</dbReference>
<organism evidence="1 2">
    <name type="scientific">Carya illinoinensis</name>
    <name type="common">Pecan</name>
    <dbReference type="NCBI Taxonomy" id="32201"/>
    <lineage>
        <taxon>Eukaryota</taxon>
        <taxon>Viridiplantae</taxon>
        <taxon>Streptophyta</taxon>
        <taxon>Embryophyta</taxon>
        <taxon>Tracheophyta</taxon>
        <taxon>Spermatophyta</taxon>
        <taxon>Magnoliopsida</taxon>
        <taxon>eudicotyledons</taxon>
        <taxon>Gunneridae</taxon>
        <taxon>Pentapetalae</taxon>
        <taxon>rosids</taxon>
        <taxon>fabids</taxon>
        <taxon>Fagales</taxon>
        <taxon>Juglandaceae</taxon>
        <taxon>Carya</taxon>
    </lineage>
</organism>
<evidence type="ECO:0000313" key="1">
    <source>
        <dbReference type="EMBL" id="KAG6680182.1"/>
    </source>
</evidence>
<dbReference type="PANTHER" id="PTHR16469">
    <property type="entry name" value="UBIQUITIN-ASSOCIATED AND SH3 DOMAIN-CONTAINING BA-RELATED"/>
    <property type="match status" value="1"/>
</dbReference>
<dbReference type="PIRSF" id="PIRSF015897">
    <property type="entry name" value="PRIB5"/>
    <property type="match status" value="1"/>
</dbReference>